<feature type="compositionally biased region" description="Basic and acidic residues" evidence="10">
    <location>
        <begin position="166"/>
        <end position="178"/>
    </location>
</feature>
<feature type="compositionally biased region" description="Basic and acidic residues" evidence="10">
    <location>
        <begin position="316"/>
        <end position="331"/>
    </location>
</feature>
<feature type="coiled-coil region" evidence="9">
    <location>
        <begin position="1557"/>
        <end position="1624"/>
    </location>
</feature>
<feature type="coiled-coil region" evidence="9">
    <location>
        <begin position="769"/>
        <end position="957"/>
    </location>
</feature>
<organism evidence="11 12">
    <name type="scientific">Euplotes crassus</name>
    <dbReference type="NCBI Taxonomy" id="5936"/>
    <lineage>
        <taxon>Eukaryota</taxon>
        <taxon>Sar</taxon>
        <taxon>Alveolata</taxon>
        <taxon>Ciliophora</taxon>
        <taxon>Intramacronucleata</taxon>
        <taxon>Spirotrichea</taxon>
        <taxon>Hypotrichia</taxon>
        <taxon>Euplotida</taxon>
        <taxon>Euplotidae</taxon>
        <taxon>Moneuplotes</taxon>
    </lineage>
</organism>
<name>A0AAD1Y658_EUPCR</name>
<keyword evidence="4" id="KW-0963">Cytoplasm</keyword>
<reference evidence="11" key="1">
    <citation type="submission" date="2023-07" db="EMBL/GenBank/DDBJ databases">
        <authorList>
            <consortium name="AG Swart"/>
            <person name="Singh M."/>
            <person name="Singh A."/>
            <person name="Seah K."/>
            <person name="Emmerich C."/>
        </authorList>
    </citation>
    <scope>NUCLEOTIDE SEQUENCE</scope>
    <source>
        <strain evidence="11">DP1</strain>
    </source>
</reference>
<evidence type="ECO:0000313" key="12">
    <source>
        <dbReference type="Proteomes" id="UP001295684"/>
    </source>
</evidence>
<comment type="subcellular location">
    <subcellularLocation>
        <location evidence="1">Cytoplasm</location>
        <location evidence="1">Cytoskeleton</location>
        <location evidence="1">Microtubule organizing center</location>
        <location evidence="1">Centrosome</location>
        <location evidence="1">Centriole</location>
    </subcellularLocation>
</comment>
<evidence type="ECO:0000256" key="9">
    <source>
        <dbReference type="SAM" id="Coils"/>
    </source>
</evidence>
<dbReference type="EMBL" id="CAMPGE010027921">
    <property type="protein sequence ID" value="CAI2385500.1"/>
    <property type="molecule type" value="Genomic_DNA"/>
</dbReference>
<dbReference type="SUPFAM" id="SSF47473">
    <property type="entry name" value="EF-hand"/>
    <property type="match status" value="1"/>
</dbReference>
<keyword evidence="12" id="KW-1185">Reference proteome</keyword>
<feature type="compositionally biased region" description="Basic and acidic residues" evidence="10">
    <location>
        <begin position="401"/>
        <end position="442"/>
    </location>
</feature>
<dbReference type="GO" id="GO:0005814">
    <property type="term" value="C:centriole"/>
    <property type="evidence" value="ECO:0007669"/>
    <property type="project" value="UniProtKB-SubCell"/>
</dbReference>
<dbReference type="PANTHER" id="PTHR34031">
    <property type="entry name" value="CENTROSOMAL PROTEIN OF 162 KDA"/>
    <property type="match status" value="1"/>
</dbReference>
<feature type="coiled-coil region" evidence="9">
    <location>
        <begin position="454"/>
        <end position="708"/>
    </location>
</feature>
<evidence type="ECO:0000256" key="8">
    <source>
        <dbReference type="ARBA" id="ARBA00023212"/>
    </source>
</evidence>
<keyword evidence="6" id="KW-0970">Cilium biogenesis/degradation</keyword>
<evidence type="ECO:0000256" key="4">
    <source>
        <dbReference type="ARBA" id="ARBA00022490"/>
    </source>
</evidence>
<evidence type="ECO:0000256" key="5">
    <source>
        <dbReference type="ARBA" id="ARBA00022701"/>
    </source>
</evidence>
<feature type="region of interest" description="Disordered" evidence="10">
    <location>
        <begin position="166"/>
        <end position="370"/>
    </location>
</feature>
<evidence type="ECO:0000256" key="10">
    <source>
        <dbReference type="SAM" id="MobiDB-lite"/>
    </source>
</evidence>
<feature type="region of interest" description="Disordered" evidence="10">
    <location>
        <begin position="121"/>
        <end position="152"/>
    </location>
</feature>
<feature type="compositionally biased region" description="Basic and acidic residues" evidence="10">
    <location>
        <begin position="202"/>
        <end position="218"/>
    </location>
</feature>
<dbReference type="GO" id="GO:0060271">
    <property type="term" value="P:cilium assembly"/>
    <property type="evidence" value="ECO:0007669"/>
    <property type="project" value="TreeGrafter"/>
</dbReference>
<feature type="region of interest" description="Disordered" evidence="10">
    <location>
        <begin position="32"/>
        <end position="52"/>
    </location>
</feature>
<keyword evidence="5" id="KW-0493">Microtubule</keyword>
<feature type="compositionally biased region" description="Basic and acidic residues" evidence="10">
    <location>
        <begin position="287"/>
        <end position="298"/>
    </location>
</feature>
<dbReference type="InterPro" id="IPR038774">
    <property type="entry name" value="CEP162-like"/>
</dbReference>
<dbReference type="GO" id="GO:0005879">
    <property type="term" value="C:axonemal microtubule"/>
    <property type="evidence" value="ECO:0007669"/>
    <property type="project" value="TreeGrafter"/>
</dbReference>
<sequence length="1735" mass="197808">MAHLYDDSDDYDNYDGSPAGFGDYAGADALGPSFGQPSYMQPSPGFGGASAFGGVGGPIGGTSYGMGSDPLSGGGGIGFGAASKFGGIGDSGNPFGMNNSGGGNFGGGAIATDYVDLSNVKAPDVKTHQPNKYATSSKSSMKKPGKSKESRGVSFGDVKTFYVEKESQLTETDKKSKSEDEDTVTSEDEDEIQNKALASKLSDSKKEKDLLKSKKEEAQPGTIAAMINKMNSKLDDSITESGSIGLKKSVESDDYKISSSQDIASKKLNKQRSPTGLSDSDEGVQIKSHDFDSKKQSSEYDSAEMSRQFNYDESEDTFKNKPKSEKSEKSKKSQMSDTEYDDDFESTSNLYESSLSKPKSSHSKHDEIEDIRKRSEAYKAKLEDYTIKSQFKKSPEEDEETSKRLDSYRANNLKEDESEVSERPSDGLKDARLSTEEKEYKLRMSGSPRNAGLTEELTREKYQAEIKAKEHEMEAEVSKREAMNATETNKLLKERIMGYIQDINMYRVEIEGLKRQVDVADSNSQSKEEELAQVKQEYETQLKMERERQANSNVRVENREINDLKKENRLLKAAHDQVVQDKFEEVDYLTKRCDKLETENVSLRVGSKAIRDAENKAKKAEEEVHSLRMRLKEQRMSKEAQPVKGVTYNHWTKEQLVRELVSIDNAIERFTKENEALMHDNKKQKIEIDELNHLLHQESKKLEEYKHRIIKETGSVLIVEKDEDLHAKVMNDLGVDHAITKKEFQDIKERLFQADKENATLKQDFTIKEIEYKKEIERIREQRVEAERKLINLDSALKTQLEANNRMKEDNHKALSEVKDERDETKVKLDWYIENQDIMGEERVLLKQKDDRIDELKEEIRQLKTNTTSRKRILDLEKQVRELQSALKKKNPDSIGLLVESTKPSLEEQEEYIRLQKENEKLNRTLQDKDNEFDQKIRLMRIEIDKMKVKYEKAQATKLPEDIKGQRIIDLERQVQETKDYYIDRIKKIQESSGKMSKIKNEMKTLKEIETLKKELNAVNKEKKKLEREVGSTKKGSKGGSANLALSINALLEEDYIFTLCALYRQTRDIKQSFEKSKAPDTPLKGIESLIDQFDKASQKFKSGKATMLFSKVTDKCVELSKIVGNKKAREDKSKTHSKLTSIEHLLKAEIESTIGQSLEKNSDLSVVDIDRSSRASPGKAHDSTQDEYWSDFSDDDYSTEMSEENQAKEVLSSLQRWAYNSNIERNLERKYSPSSVITLDQFKEALNEEGYHCDFIELQALLKRLDIAHDSGIDYKQFFDNLNDKNAAWWTKKLKSNSLEVAAQGKRNGNYRPFCNPAIHEFILANIGVQTKQAINRAGYFSVSELIEEIYYENPSGLSKRQLRKELLSKDIPLTRLDTHILYKTLEDPESQSVKSSDFRRFVDDPEEYVVAKGLNKVGGAKMFSIDESVIDPNDGLKSGSQYDEPLNRLRTHVKTNKCDIAKALKEADTAKIGEINRSEFLKFNKLIKSPLTVLEQKGLFAHITQSTGLKITVPDLTNLLKSSTGPAPGRAPVSPSKKPSSPGKAKMDIATKEKLADLEKSILNKNALIKTMEAEITQMRNQLPSLTLKDDLAALQNQNRELREEAKKAQQEKRSLEKILKENFTTPESGDFILLQKKIELLEQGVYEREKQIKKEKYNSSTYQKYKKENEGLAKQIEEERAYYLSIIQKKNQEIAVFRQELDMLLEEVDHVKRDNIEKEKIFMENKGDLIPR</sequence>
<accession>A0AAD1Y658</accession>
<feature type="compositionally biased region" description="Acidic residues" evidence="10">
    <location>
        <begin position="179"/>
        <end position="191"/>
    </location>
</feature>
<feature type="region of interest" description="Disordered" evidence="10">
    <location>
        <begin position="1523"/>
        <end position="1548"/>
    </location>
</feature>
<keyword evidence="8" id="KW-0206">Cytoskeleton</keyword>
<feature type="coiled-coil region" evidence="9">
    <location>
        <begin position="989"/>
        <end position="1036"/>
    </location>
</feature>
<feature type="coiled-coil region" evidence="9">
    <location>
        <begin position="1665"/>
        <end position="1717"/>
    </location>
</feature>
<proteinExistence type="inferred from homology"/>
<comment type="similarity">
    <text evidence="2">Belongs to the CEP162 family.</text>
</comment>
<evidence type="ECO:0000256" key="1">
    <source>
        <dbReference type="ARBA" id="ARBA00004114"/>
    </source>
</evidence>
<evidence type="ECO:0000256" key="7">
    <source>
        <dbReference type="ARBA" id="ARBA00023054"/>
    </source>
</evidence>
<feature type="region of interest" description="Disordered" evidence="10">
    <location>
        <begin position="1172"/>
        <end position="1191"/>
    </location>
</feature>
<evidence type="ECO:0000256" key="2">
    <source>
        <dbReference type="ARBA" id="ARBA00009485"/>
    </source>
</evidence>
<evidence type="ECO:0000256" key="6">
    <source>
        <dbReference type="ARBA" id="ARBA00022794"/>
    </source>
</evidence>
<comment type="caution">
    <text evidence="11">The sequence shown here is derived from an EMBL/GenBank/DDBJ whole genome shotgun (WGS) entry which is preliminary data.</text>
</comment>
<keyword evidence="7 9" id="KW-0175">Coiled coil</keyword>
<dbReference type="InterPro" id="IPR011992">
    <property type="entry name" value="EF-hand-dom_pair"/>
</dbReference>
<feature type="compositionally biased region" description="Low complexity" evidence="10">
    <location>
        <begin position="1534"/>
        <end position="1546"/>
    </location>
</feature>
<evidence type="ECO:0000256" key="3">
    <source>
        <dbReference type="ARBA" id="ARBA00021406"/>
    </source>
</evidence>
<dbReference type="PANTHER" id="PTHR34031:SF1">
    <property type="entry name" value="CENTROSOMAL PROTEIN OF 162 KDA"/>
    <property type="match status" value="1"/>
</dbReference>
<gene>
    <name evidence="11" type="ORF">ECRASSUSDP1_LOCUS27068</name>
</gene>
<feature type="compositionally biased region" description="Basic and acidic residues" evidence="10">
    <location>
        <begin position="1172"/>
        <end position="1185"/>
    </location>
</feature>
<protein>
    <recommendedName>
        <fullName evidence="3">Centrosomal protein of 162 kDa</fullName>
    </recommendedName>
</protein>
<feature type="region of interest" description="Disordered" evidence="10">
    <location>
        <begin position="384"/>
        <end position="451"/>
    </location>
</feature>
<evidence type="ECO:0000313" key="11">
    <source>
        <dbReference type="EMBL" id="CAI2385500.1"/>
    </source>
</evidence>
<dbReference type="Proteomes" id="UP001295684">
    <property type="component" value="Unassembled WGS sequence"/>
</dbReference>